<evidence type="ECO:0000313" key="1">
    <source>
        <dbReference type="EMBL" id="MBU3854536.1"/>
    </source>
</evidence>
<sequence>MTQQNGQNKADAEVRKKWQKEWSRMMIDIWQEKITRLKVIDTGRLWNQITEQAVFTEDTSTITHQFMEYGIYQDAGTGNGYTRGNGGELEFLEKDRVSRYPHRKPRKWYSKSYYASVMALKEKMGEMYAEEFCGIIVRGLR</sequence>
<name>A0A9E2L8J0_9BACT</name>
<protein>
    <submittedName>
        <fullName evidence="1">Uncharacterized protein</fullName>
    </submittedName>
</protein>
<accession>A0A9E2L8J0</accession>
<evidence type="ECO:0000313" key="2">
    <source>
        <dbReference type="Proteomes" id="UP000823865"/>
    </source>
</evidence>
<reference evidence="1" key="1">
    <citation type="journal article" date="2021" name="PeerJ">
        <title>Extensive microbial diversity within the chicken gut microbiome revealed by metagenomics and culture.</title>
        <authorList>
            <person name="Gilroy R."/>
            <person name="Ravi A."/>
            <person name="Getino M."/>
            <person name="Pursley I."/>
            <person name="Horton D.L."/>
            <person name="Alikhan N.F."/>
            <person name="Baker D."/>
            <person name="Gharbi K."/>
            <person name="Hall N."/>
            <person name="Watson M."/>
            <person name="Adriaenssens E.M."/>
            <person name="Foster-Nyarko E."/>
            <person name="Jarju S."/>
            <person name="Secka A."/>
            <person name="Antonio M."/>
            <person name="Oren A."/>
            <person name="Chaudhuri R.R."/>
            <person name="La Ragione R."/>
            <person name="Hildebrand F."/>
            <person name="Pallen M.J."/>
        </authorList>
    </citation>
    <scope>NUCLEOTIDE SEQUENCE</scope>
    <source>
        <strain evidence="1">G3-2149</strain>
    </source>
</reference>
<reference evidence="1" key="2">
    <citation type="submission" date="2021-04" db="EMBL/GenBank/DDBJ databases">
        <authorList>
            <person name="Gilroy R."/>
        </authorList>
    </citation>
    <scope>NUCLEOTIDE SEQUENCE</scope>
    <source>
        <strain evidence="1">G3-2149</strain>
    </source>
</reference>
<comment type="caution">
    <text evidence="1">The sequence shown here is derived from an EMBL/GenBank/DDBJ whole genome shotgun (WGS) entry which is preliminary data.</text>
</comment>
<proteinExistence type="predicted"/>
<dbReference type="AlphaFoldDB" id="A0A9E2L8J0"/>
<dbReference type="EMBL" id="JAHLFU010000248">
    <property type="protein sequence ID" value="MBU3854536.1"/>
    <property type="molecule type" value="Genomic_DNA"/>
</dbReference>
<dbReference type="Proteomes" id="UP000823865">
    <property type="component" value="Unassembled WGS sequence"/>
</dbReference>
<gene>
    <name evidence="1" type="ORF">H9789_12120</name>
</gene>
<organism evidence="1 2">
    <name type="scientific">Candidatus Paraprevotella stercoravium</name>
    <dbReference type="NCBI Taxonomy" id="2838725"/>
    <lineage>
        <taxon>Bacteria</taxon>
        <taxon>Pseudomonadati</taxon>
        <taxon>Bacteroidota</taxon>
        <taxon>Bacteroidia</taxon>
        <taxon>Bacteroidales</taxon>
        <taxon>Prevotellaceae</taxon>
        <taxon>Paraprevotella</taxon>
    </lineage>
</organism>